<organism evidence="3 4">
    <name type="scientific">Microcystis aeruginosa Ma_MB_S_20031200_S102</name>
    <dbReference type="NCBI Taxonomy" id="2486254"/>
    <lineage>
        <taxon>Bacteria</taxon>
        <taxon>Bacillati</taxon>
        <taxon>Cyanobacteriota</taxon>
        <taxon>Cyanophyceae</taxon>
        <taxon>Oscillatoriophycideae</taxon>
        <taxon>Chroococcales</taxon>
        <taxon>Microcystaceae</taxon>
        <taxon>Microcystis</taxon>
    </lineage>
</organism>
<comment type="caution">
    <text evidence="3">The sequence shown here is derived from an EMBL/GenBank/DDBJ whole genome shotgun (WGS) entry which is preliminary data.</text>
</comment>
<dbReference type="PANTHER" id="PTHR31088:SF6">
    <property type="entry name" value="PHAGE SHOCK PROTEIN A"/>
    <property type="match status" value="1"/>
</dbReference>
<proteinExistence type="inferred from homology"/>
<feature type="coiled-coil region" evidence="2">
    <location>
        <begin position="87"/>
        <end position="135"/>
    </location>
</feature>
<evidence type="ECO:0000313" key="3">
    <source>
        <dbReference type="EMBL" id="TRU31472.1"/>
    </source>
</evidence>
<dbReference type="Pfam" id="PF04012">
    <property type="entry name" value="PspA_IM30"/>
    <property type="match status" value="1"/>
</dbReference>
<dbReference type="PANTHER" id="PTHR31088">
    <property type="entry name" value="MEMBRANE-ASSOCIATED PROTEIN VIPP1, CHLOROPLASTIC"/>
    <property type="match status" value="1"/>
</dbReference>
<protein>
    <submittedName>
        <fullName evidence="3">PspA/IM30 family protein</fullName>
    </submittedName>
</protein>
<evidence type="ECO:0000256" key="1">
    <source>
        <dbReference type="ARBA" id="ARBA00043985"/>
    </source>
</evidence>
<reference evidence="3 4" key="1">
    <citation type="submission" date="2019-01" db="EMBL/GenBank/DDBJ databases">
        <title>Coherence of Microcystis species and biogeography revealed through population genomics.</title>
        <authorList>
            <person name="Perez-Carrascal O.M."/>
            <person name="Terrat Y."/>
            <person name="Giani A."/>
            <person name="Fortin N."/>
            <person name="Tromas N."/>
            <person name="Shapiro B.J."/>
        </authorList>
    </citation>
    <scope>NUCLEOTIDE SEQUENCE [LARGE SCALE GENOMIC DNA]</scope>
    <source>
        <strain evidence="3">Ma_MB_S_20031200_S102</strain>
    </source>
</reference>
<evidence type="ECO:0000256" key="2">
    <source>
        <dbReference type="SAM" id="Coils"/>
    </source>
</evidence>
<gene>
    <name evidence="3" type="ORF">EWV92_20460</name>
</gene>
<dbReference type="InterPro" id="IPR007157">
    <property type="entry name" value="PspA_VIPP1"/>
</dbReference>
<accession>A0A552EAH2</accession>
<dbReference type="Proteomes" id="UP000317708">
    <property type="component" value="Unassembled WGS sequence"/>
</dbReference>
<name>A0A552EAH2_MICAE</name>
<evidence type="ECO:0000313" key="4">
    <source>
        <dbReference type="Proteomes" id="UP000317708"/>
    </source>
</evidence>
<keyword evidence="2" id="KW-0175">Coiled coil</keyword>
<sequence length="259" mass="28572">MGLFDRLSRVVRANLNDMVSKAEDPEKMLEQAVSDMQEDLVQVRQAVARAIAEQRQTEQKYSKDQSEANKWEQRAKLALSKGDENLAREALKRKKDFTETAAILKNQLDQQTVQVDSLRKNLIALESKISEAKTKKNMLVARSRAAKANEQLQKTLGSIDTSSSVSAFERMEEKVVQLEASSQAYGELGGIGIENQFAALESGSDVEDELAMLKAQMSGGEGVLPGIASNQPTLPQATTVRDSAVDAELEELRSKLKEM</sequence>
<comment type="similarity">
    <text evidence="1">Belongs to the PspA/Vipp/IM30 family.</text>
</comment>
<dbReference type="EMBL" id="SFBI01000188">
    <property type="protein sequence ID" value="TRU31472.1"/>
    <property type="molecule type" value="Genomic_DNA"/>
</dbReference>
<dbReference type="AlphaFoldDB" id="A0A552EAH2"/>